<dbReference type="AlphaFoldDB" id="A0A1Y5F4Q8"/>
<sequence length="398" mass="44486">MKNLVLIFLLLSTPVMALKVTHLELVARANDYDSFQLPFPSYLSNVSPVINDRGDISFNFVTYENEKLEKGVWLRKGSEKIGKSVFRIFGDKYLSVPALNNRGNLAFNLYDTTASDGIFKYDSVLDNVSLILDPEDLPYKQYSYISLNEQDELLFRGRSHRGTHSVVFYNETDGDRRIFREGNSRTASKISYIFGSRFNNQGMIAGKVRLGERGEYDESQGDEIRVWDLEGKMTTIASDQDVDKNSLFKGFFNSVALSDNGHVVFVAKLAHKVRALYVSHGGKLTRIATEGEDGLKTLEQFSPVVNANGDIAFRGINQEGKRKIFFARRGVVTALIGEDDIVTTDRETGRIQLKKGFPGLSGGISMNSSGDIVFNCILKDKYGKNSLGNAIYLIRVGE</sequence>
<gene>
    <name evidence="2" type="ORF">A9Q84_16190</name>
</gene>
<evidence type="ECO:0000313" key="2">
    <source>
        <dbReference type="EMBL" id="OUR95375.1"/>
    </source>
</evidence>
<accession>A0A1Y5F4Q8</accession>
<dbReference type="EMBL" id="MAAO01000008">
    <property type="protein sequence ID" value="OUR95375.1"/>
    <property type="molecule type" value="Genomic_DNA"/>
</dbReference>
<dbReference type="SUPFAM" id="SSF82171">
    <property type="entry name" value="DPP6 N-terminal domain-like"/>
    <property type="match status" value="1"/>
</dbReference>
<evidence type="ECO:0000313" key="3">
    <source>
        <dbReference type="Proteomes" id="UP000196531"/>
    </source>
</evidence>
<name>A0A1Y5F4Q8_9BACT</name>
<dbReference type="Proteomes" id="UP000196531">
    <property type="component" value="Unassembled WGS sequence"/>
</dbReference>
<reference evidence="3" key="1">
    <citation type="journal article" date="2017" name="Proc. Natl. Acad. Sci. U.S.A.">
        <title>Simulation of Deepwater Horizon oil plume reveals substrate specialization within a complex community of hydrocarbon-degraders.</title>
        <authorList>
            <person name="Hu P."/>
            <person name="Dubinsky E.A."/>
            <person name="Probst A.J."/>
            <person name="Wang J."/>
            <person name="Sieber C.M.K."/>
            <person name="Tom L.M."/>
            <person name="Gardinali P."/>
            <person name="Banfield J.F."/>
            <person name="Atlas R.M."/>
            <person name="Andersen G.L."/>
        </authorList>
    </citation>
    <scope>NUCLEOTIDE SEQUENCE [LARGE SCALE GENOMIC DNA]</scope>
</reference>
<evidence type="ECO:0000256" key="1">
    <source>
        <dbReference type="SAM" id="SignalP"/>
    </source>
</evidence>
<protein>
    <submittedName>
        <fullName evidence="2">Uncharacterized protein</fullName>
    </submittedName>
</protein>
<feature type="signal peptide" evidence="1">
    <location>
        <begin position="1"/>
        <end position="17"/>
    </location>
</feature>
<proteinExistence type="predicted"/>
<dbReference type="Pfam" id="PF24251">
    <property type="entry name" value="DUF7453"/>
    <property type="match status" value="1"/>
</dbReference>
<comment type="caution">
    <text evidence="2">The sequence shown here is derived from an EMBL/GenBank/DDBJ whole genome shotgun (WGS) entry which is preliminary data.</text>
</comment>
<dbReference type="InterPro" id="IPR055876">
    <property type="entry name" value="DUF7453"/>
</dbReference>
<organism evidence="2 3">
    <name type="scientific">Halobacteriovorax marinus</name>
    <dbReference type="NCBI Taxonomy" id="97084"/>
    <lineage>
        <taxon>Bacteria</taxon>
        <taxon>Pseudomonadati</taxon>
        <taxon>Bdellovibrionota</taxon>
        <taxon>Bacteriovoracia</taxon>
        <taxon>Bacteriovoracales</taxon>
        <taxon>Halobacteriovoraceae</taxon>
        <taxon>Halobacteriovorax</taxon>
    </lineage>
</organism>
<keyword evidence="1" id="KW-0732">Signal</keyword>
<feature type="chain" id="PRO_5012260761" evidence="1">
    <location>
        <begin position="18"/>
        <end position="398"/>
    </location>
</feature>